<feature type="compositionally biased region" description="Low complexity" evidence="1">
    <location>
        <begin position="146"/>
        <end position="208"/>
    </location>
</feature>
<evidence type="ECO:0000256" key="1">
    <source>
        <dbReference type="SAM" id="MobiDB-lite"/>
    </source>
</evidence>
<feature type="compositionally biased region" description="Low complexity" evidence="1">
    <location>
        <begin position="102"/>
        <end position="139"/>
    </location>
</feature>
<reference evidence="2" key="1">
    <citation type="journal article" date="2023" name="Mol. Phylogenet. Evol.">
        <title>Genome-scale phylogeny and comparative genomics of the fungal order Sordariales.</title>
        <authorList>
            <person name="Hensen N."/>
            <person name="Bonometti L."/>
            <person name="Westerberg I."/>
            <person name="Brannstrom I.O."/>
            <person name="Guillou S."/>
            <person name="Cros-Aarteil S."/>
            <person name="Calhoun S."/>
            <person name="Haridas S."/>
            <person name="Kuo A."/>
            <person name="Mondo S."/>
            <person name="Pangilinan J."/>
            <person name="Riley R."/>
            <person name="LaButti K."/>
            <person name="Andreopoulos B."/>
            <person name="Lipzen A."/>
            <person name="Chen C."/>
            <person name="Yan M."/>
            <person name="Daum C."/>
            <person name="Ng V."/>
            <person name="Clum A."/>
            <person name="Steindorff A."/>
            <person name="Ohm R.A."/>
            <person name="Martin F."/>
            <person name="Silar P."/>
            <person name="Natvig D.O."/>
            <person name="Lalanne C."/>
            <person name="Gautier V."/>
            <person name="Ament-Velasquez S.L."/>
            <person name="Kruys A."/>
            <person name="Hutchinson M.I."/>
            <person name="Powell A.J."/>
            <person name="Barry K."/>
            <person name="Miller A.N."/>
            <person name="Grigoriev I.V."/>
            <person name="Debuchy R."/>
            <person name="Gladieux P."/>
            <person name="Hiltunen Thoren M."/>
            <person name="Johannesson H."/>
        </authorList>
    </citation>
    <scope>NUCLEOTIDE SEQUENCE</scope>
    <source>
        <strain evidence="2">PSN293</strain>
    </source>
</reference>
<proteinExistence type="predicted"/>
<dbReference type="Proteomes" id="UP001301769">
    <property type="component" value="Unassembled WGS sequence"/>
</dbReference>
<sequence length="243" mass="24908">MIPFTRVLTAVMGTGMINHASGWAITPPPSCPTVTETTTACPTSCRWPICAILSTLTAHCGCPDPAPTVHATFSCTPGKCLPFPPPCPTLYTVTRVTDCTGPTSSSKPPPLSSSLSSPIPSSTYPVSSSTTTSCSSTISEPPPVSSEPTSSGTSSEPPVSSSESSLPPESNTSEPPPLSESTTTSEPPMEITSSTPGPEPGTTESSTPGPSPTVPTNPPSPGPSQSGGERRLKRPLWWLGLLF</sequence>
<evidence type="ECO:0000313" key="3">
    <source>
        <dbReference type="Proteomes" id="UP001301769"/>
    </source>
</evidence>
<gene>
    <name evidence="2" type="ORF">QBC37DRAFT_387282</name>
</gene>
<feature type="compositionally biased region" description="Pro residues" evidence="1">
    <location>
        <begin position="209"/>
        <end position="222"/>
    </location>
</feature>
<feature type="region of interest" description="Disordered" evidence="1">
    <location>
        <begin position="99"/>
        <end position="235"/>
    </location>
</feature>
<comment type="caution">
    <text evidence="2">The sequence shown here is derived from an EMBL/GenBank/DDBJ whole genome shotgun (WGS) entry which is preliminary data.</text>
</comment>
<name>A0AAN6YDW7_9PEZI</name>
<keyword evidence="3" id="KW-1185">Reference proteome</keyword>
<dbReference type="AlphaFoldDB" id="A0AAN6YDW7"/>
<organism evidence="2 3">
    <name type="scientific">Rhypophila decipiens</name>
    <dbReference type="NCBI Taxonomy" id="261697"/>
    <lineage>
        <taxon>Eukaryota</taxon>
        <taxon>Fungi</taxon>
        <taxon>Dikarya</taxon>
        <taxon>Ascomycota</taxon>
        <taxon>Pezizomycotina</taxon>
        <taxon>Sordariomycetes</taxon>
        <taxon>Sordariomycetidae</taxon>
        <taxon>Sordariales</taxon>
        <taxon>Naviculisporaceae</taxon>
        <taxon>Rhypophila</taxon>
    </lineage>
</organism>
<protein>
    <submittedName>
        <fullName evidence="2">Uncharacterized protein</fullName>
    </submittedName>
</protein>
<dbReference type="EMBL" id="MU858096">
    <property type="protein sequence ID" value="KAK4214272.1"/>
    <property type="molecule type" value="Genomic_DNA"/>
</dbReference>
<reference evidence="2" key="2">
    <citation type="submission" date="2023-05" db="EMBL/GenBank/DDBJ databases">
        <authorList>
            <consortium name="Lawrence Berkeley National Laboratory"/>
            <person name="Steindorff A."/>
            <person name="Hensen N."/>
            <person name="Bonometti L."/>
            <person name="Westerberg I."/>
            <person name="Brannstrom I.O."/>
            <person name="Guillou S."/>
            <person name="Cros-Aarteil S."/>
            <person name="Calhoun S."/>
            <person name="Haridas S."/>
            <person name="Kuo A."/>
            <person name="Mondo S."/>
            <person name="Pangilinan J."/>
            <person name="Riley R."/>
            <person name="Labutti K."/>
            <person name="Andreopoulos B."/>
            <person name="Lipzen A."/>
            <person name="Chen C."/>
            <person name="Yanf M."/>
            <person name="Daum C."/>
            <person name="Ng V."/>
            <person name="Clum A."/>
            <person name="Ohm R."/>
            <person name="Martin F."/>
            <person name="Silar P."/>
            <person name="Natvig D."/>
            <person name="Lalanne C."/>
            <person name="Gautier V."/>
            <person name="Ament-Velasquez S.L."/>
            <person name="Kruys A."/>
            <person name="Hutchinson M.I."/>
            <person name="Powell A.J."/>
            <person name="Barry K."/>
            <person name="Miller A.N."/>
            <person name="Grigoriev I.V."/>
            <person name="Debuchy R."/>
            <person name="Gladieux P."/>
            <person name="Thoren M.H."/>
            <person name="Johannesson H."/>
        </authorList>
    </citation>
    <scope>NUCLEOTIDE SEQUENCE</scope>
    <source>
        <strain evidence="2">PSN293</strain>
    </source>
</reference>
<accession>A0AAN6YDW7</accession>
<evidence type="ECO:0000313" key="2">
    <source>
        <dbReference type="EMBL" id="KAK4214272.1"/>
    </source>
</evidence>